<evidence type="ECO:0000256" key="4">
    <source>
        <dbReference type="ARBA" id="ARBA00022917"/>
    </source>
</evidence>
<organism evidence="7 8">
    <name type="scientific">Culicoidibacter larvae</name>
    <dbReference type="NCBI Taxonomy" id="2579976"/>
    <lineage>
        <taxon>Bacteria</taxon>
        <taxon>Bacillati</taxon>
        <taxon>Bacillota</taxon>
        <taxon>Culicoidibacteria</taxon>
        <taxon>Culicoidibacterales</taxon>
        <taxon>Culicoidibacteraceae</taxon>
        <taxon>Culicoidibacter</taxon>
    </lineage>
</organism>
<dbReference type="CDD" id="cd00165">
    <property type="entry name" value="S4"/>
    <property type="match status" value="1"/>
</dbReference>
<comment type="function">
    <text evidence="5">Key component of the ribosome quality control system (RQC), a ribosome-associated complex that mediates the extraction of incompletely synthesized nascent chains from stalled ribosomes and their subsequent degradation. RqcH recruits Ala-charged tRNA, and with RqcP directs the elongation of stalled nascent chains on 50S ribosomal subunits, leading to non-templated C-terminal alanine extensions (Ala tail). The Ala tail promotes nascent chain degradation. RqcP is associated with the translocation-like movement of the peptidyl-tRNA from the A-site into the P-site.</text>
</comment>
<dbReference type="HAMAP" id="MF_00871">
    <property type="entry name" value="RqcP"/>
    <property type="match status" value="1"/>
</dbReference>
<gene>
    <name evidence="5" type="primary">rqcP</name>
    <name evidence="7" type="ORF">FEZ08_01365</name>
</gene>
<dbReference type="FunCoup" id="A0A5R8QHM8">
    <property type="interactions" value="12"/>
</dbReference>
<dbReference type="Gene3D" id="3.10.290.10">
    <property type="entry name" value="RNA-binding S4 domain"/>
    <property type="match status" value="1"/>
</dbReference>
<dbReference type="GO" id="GO:0043023">
    <property type="term" value="F:ribosomal large subunit binding"/>
    <property type="evidence" value="ECO:0007669"/>
    <property type="project" value="UniProtKB-UniRule"/>
</dbReference>
<dbReference type="InterPro" id="IPR036986">
    <property type="entry name" value="S4_RNA-bd_sf"/>
</dbReference>
<evidence type="ECO:0000313" key="7">
    <source>
        <dbReference type="EMBL" id="TLG77294.1"/>
    </source>
</evidence>
<evidence type="ECO:0000256" key="3">
    <source>
        <dbReference type="ARBA" id="ARBA00022884"/>
    </source>
</evidence>
<keyword evidence="2 5" id="KW-0699">rRNA-binding</keyword>
<comment type="subunit">
    <text evidence="5">Associates with stalled 50S ribosomal subunits. Binds to RqcH, 23S rRNA and the P-site tRNA. Does not require RqcH for association with 50S subunits.</text>
</comment>
<reference evidence="7 8" key="1">
    <citation type="submission" date="2019-05" db="EMBL/GenBank/DDBJ databases">
        <title>Culicoidintestinum kansasii gen. nov., sp. nov. from the gastrointestinal tract of the biting midge, Culicoides sonorensis.</title>
        <authorList>
            <person name="Neupane S."/>
            <person name="Ghosh A."/>
            <person name="Gunther S."/>
            <person name="Martin K."/>
            <person name="Zurek L."/>
        </authorList>
    </citation>
    <scope>NUCLEOTIDE SEQUENCE [LARGE SCALE GENOMIC DNA]</scope>
    <source>
        <strain evidence="7 8">CS-1</strain>
    </source>
</reference>
<keyword evidence="3 5" id="KW-0694">RNA-binding</keyword>
<dbReference type="EMBL" id="VBWP01000001">
    <property type="protein sequence ID" value="TLG77294.1"/>
    <property type="molecule type" value="Genomic_DNA"/>
</dbReference>
<evidence type="ECO:0000256" key="5">
    <source>
        <dbReference type="HAMAP-Rule" id="MF_00871"/>
    </source>
</evidence>
<keyword evidence="1 5" id="KW-0820">tRNA-binding</keyword>
<proteinExistence type="inferred from homology"/>
<keyword evidence="8" id="KW-1185">Reference proteome</keyword>
<dbReference type="GO" id="GO:0072344">
    <property type="term" value="P:rescue of stalled ribosome"/>
    <property type="evidence" value="ECO:0007669"/>
    <property type="project" value="UniProtKB-UniRule"/>
</dbReference>
<evidence type="ECO:0000313" key="8">
    <source>
        <dbReference type="Proteomes" id="UP000306912"/>
    </source>
</evidence>
<evidence type="ECO:0000256" key="1">
    <source>
        <dbReference type="ARBA" id="ARBA00022555"/>
    </source>
</evidence>
<dbReference type="InParanoid" id="A0A5R8QHM8"/>
<dbReference type="InterPro" id="IPR025490">
    <property type="entry name" value="RqcP"/>
</dbReference>
<dbReference type="Pfam" id="PF01479">
    <property type="entry name" value="S4"/>
    <property type="match status" value="1"/>
</dbReference>
<evidence type="ECO:0000259" key="6">
    <source>
        <dbReference type="SMART" id="SM00363"/>
    </source>
</evidence>
<dbReference type="GO" id="GO:0000049">
    <property type="term" value="F:tRNA binding"/>
    <property type="evidence" value="ECO:0007669"/>
    <property type="project" value="UniProtKB-UniRule"/>
</dbReference>
<feature type="domain" description="RNA-binding S4" evidence="6">
    <location>
        <begin position="1"/>
        <end position="61"/>
    </location>
</feature>
<dbReference type="OrthoDB" id="9805210at2"/>
<dbReference type="Proteomes" id="UP000306912">
    <property type="component" value="Unassembled WGS sequence"/>
</dbReference>
<dbReference type="SUPFAM" id="SSF55174">
    <property type="entry name" value="Alpha-L RNA-binding motif"/>
    <property type="match status" value="1"/>
</dbReference>
<protein>
    <recommendedName>
        <fullName evidence="5">RQC P-site tRNA stabilizing factor</fullName>
        <shortName evidence="5">RqcP</shortName>
    </recommendedName>
    <alternativeName>
        <fullName evidence="5">Ribosome-associated protein quality control protein P</fullName>
    </alternativeName>
</protein>
<name>A0A5R8QHM8_9FIRM</name>
<sequence length="96" mass="11112">MRIDKYLKISRLVKRRSLAKTLCDAKRVMINDRVVKAGANVQVGDEITIRYGNKLVVAKIEQIKEHVRKEEAATLYEIIKNEKLEQVDSELIDDDE</sequence>
<evidence type="ECO:0000256" key="2">
    <source>
        <dbReference type="ARBA" id="ARBA00022730"/>
    </source>
</evidence>
<dbReference type="InterPro" id="IPR002942">
    <property type="entry name" value="S4_RNA-bd"/>
</dbReference>
<dbReference type="PROSITE" id="PS50889">
    <property type="entry name" value="S4"/>
    <property type="match status" value="1"/>
</dbReference>
<comment type="caution">
    <text evidence="7">The sequence shown here is derived from an EMBL/GenBank/DDBJ whole genome shotgun (WGS) entry which is preliminary data.</text>
</comment>
<dbReference type="RefSeq" id="WP_138189902.1">
    <property type="nucleotide sequence ID" value="NZ_VBWP01000001.1"/>
</dbReference>
<comment type="similarity">
    <text evidence="5">Belongs to the RqcP family.</text>
</comment>
<dbReference type="AlphaFoldDB" id="A0A5R8QHM8"/>
<accession>A0A5R8QHM8</accession>
<keyword evidence="4 5" id="KW-0648">Protein biosynthesis</keyword>
<dbReference type="PIRSF" id="PIRSF038881">
    <property type="entry name" value="RNAbp_HP1423"/>
    <property type="match status" value="1"/>
</dbReference>
<dbReference type="GO" id="GO:0019843">
    <property type="term" value="F:rRNA binding"/>
    <property type="evidence" value="ECO:0007669"/>
    <property type="project" value="UniProtKB-UniRule"/>
</dbReference>
<dbReference type="SMART" id="SM00363">
    <property type="entry name" value="S4"/>
    <property type="match status" value="1"/>
</dbReference>